<organism evidence="2 3">
    <name type="scientific">Streptomyces kaempferi</name>
    <dbReference type="NCBI Taxonomy" id="333725"/>
    <lineage>
        <taxon>Bacteria</taxon>
        <taxon>Bacillati</taxon>
        <taxon>Actinomycetota</taxon>
        <taxon>Actinomycetes</taxon>
        <taxon>Kitasatosporales</taxon>
        <taxon>Streptomycetaceae</taxon>
        <taxon>Streptomyces</taxon>
    </lineage>
</organism>
<evidence type="ECO:0000256" key="1">
    <source>
        <dbReference type="SAM" id="MobiDB-lite"/>
    </source>
</evidence>
<dbReference type="RefSeq" id="WP_168500444.1">
    <property type="nucleotide sequence ID" value="NZ_JBHSKH010000006.1"/>
</dbReference>
<proteinExistence type="predicted"/>
<evidence type="ECO:0000313" key="2">
    <source>
        <dbReference type="EMBL" id="MFD1312737.1"/>
    </source>
</evidence>
<feature type="region of interest" description="Disordered" evidence="1">
    <location>
        <begin position="1"/>
        <end position="45"/>
    </location>
</feature>
<gene>
    <name evidence="2" type="ORF">ACFQ5X_44135</name>
</gene>
<accession>A0ABW3XTE1</accession>
<evidence type="ECO:0000313" key="3">
    <source>
        <dbReference type="Proteomes" id="UP001597058"/>
    </source>
</evidence>
<comment type="caution">
    <text evidence="2">The sequence shown here is derived from an EMBL/GenBank/DDBJ whole genome shotgun (WGS) entry which is preliminary data.</text>
</comment>
<name>A0ABW3XTE1_9ACTN</name>
<sequence>MGIRDTKNAIDNSENPEELAQTNISAEEEDAFDSPKTIMNQISNA</sequence>
<keyword evidence="3" id="KW-1185">Reference proteome</keyword>
<dbReference type="Proteomes" id="UP001597058">
    <property type="component" value="Unassembled WGS sequence"/>
</dbReference>
<protein>
    <submittedName>
        <fullName evidence="2">Uncharacterized protein</fullName>
    </submittedName>
</protein>
<reference evidence="3" key="1">
    <citation type="journal article" date="2019" name="Int. J. Syst. Evol. Microbiol.">
        <title>The Global Catalogue of Microorganisms (GCM) 10K type strain sequencing project: providing services to taxonomists for standard genome sequencing and annotation.</title>
        <authorList>
            <consortium name="The Broad Institute Genomics Platform"/>
            <consortium name="The Broad Institute Genome Sequencing Center for Infectious Disease"/>
            <person name="Wu L."/>
            <person name="Ma J."/>
        </authorList>
    </citation>
    <scope>NUCLEOTIDE SEQUENCE [LARGE SCALE GENOMIC DNA]</scope>
    <source>
        <strain evidence="3">CGMCC 4.7020</strain>
    </source>
</reference>
<dbReference type="EMBL" id="JBHTMM010000135">
    <property type="protein sequence ID" value="MFD1312737.1"/>
    <property type="molecule type" value="Genomic_DNA"/>
</dbReference>